<dbReference type="PROSITE" id="PS50830">
    <property type="entry name" value="TNASE_3"/>
    <property type="match status" value="1"/>
</dbReference>
<keyword evidence="3" id="KW-0378">Hydrolase</keyword>
<dbReference type="SMART" id="SM00318">
    <property type="entry name" value="SNc"/>
    <property type="match status" value="1"/>
</dbReference>
<comment type="caution">
    <text evidence="5">The sequence shown here is derived from an EMBL/GenBank/DDBJ whole genome shotgun (WGS) entry which is preliminary data.</text>
</comment>
<dbReference type="Proteomes" id="UP000177691">
    <property type="component" value="Unassembled WGS sequence"/>
</dbReference>
<dbReference type="Pfam" id="PF00565">
    <property type="entry name" value="SNase"/>
    <property type="match status" value="1"/>
</dbReference>
<evidence type="ECO:0000313" key="5">
    <source>
        <dbReference type="EMBL" id="OGF15687.1"/>
    </source>
</evidence>
<evidence type="ECO:0000313" key="6">
    <source>
        <dbReference type="Proteomes" id="UP000177691"/>
    </source>
</evidence>
<evidence type="ECO:0000256" key="3">
    <source>
        <dbReference type="ARBA" id="ARBA00022801"/>
    </source>
</evidence>
<dbReference type="InterPro" id="IPR035437">
    <property type="entry name" value="SNase_OB-fold_sf"/>
</dbReference>
<gene>
    <name evidence="5" type="ORF">A3D54_00285</name>
</gene>
<evidence type="ECO:0000256" key="2">
    <source>
        <dbReference type="ARBA" id="ARBA00022759"/>
    </source>
</evidence>
<keyword evidence="1" id="KW-0540">Nuclease</keyword>
<dbReference type="GO" id="GO:0004519">
    <property type="term" value="F:endonuclease activity"/>
    <property type="evidence" value="ECO:0007669"/>
    <property type="project" value="UniProtKB-KW"/>
</dbReference>
<dbReference type="GO" id="GO:0016787">
    <property type="term" value="F:hydrolase activity"/>
    <property type="evidence" value="ECO:0007669"/>
    <property type="project" value="UniProtKB-KW"/>
</dbReference>
<keyword evidence="2" id="KW-0255">Endonuclease</keyword>
<dbReference type="AlphaFoldDB" id="A0A1F5RMJ5"/>
<organism evidence="5 6">
    <name type="scientific">Candidatus Falkowbacteria bacterium RIFCSPHIGHO2_02_FULL_45_15</name>
    <dbReference type="NCBI Taxonomy" id="1797987"/>
    <lineage>
        <taxon>Bacteria</taxon>
        <taxon>Candidatus Falkowiibacteriota</taxon>
    </lineage>
</organism>
<evidence type="ECO:0000256" key="1">
    <source>
        <dbReference type="ARBA" id="ARBA00022722"/>
    </source>
</evidence>
<accession>A0A1F5RMJ5</accession>
<dbReference type="Gene3D" id="2.40.50.90">
    <property type="match status" value="1"/>
</dbReference>
<dbReference type="InterPro" id="IPR016071">
    <property type="entry name" value="Staphylococal_nuclease_OB-fold"/>
</dbReference>
<sequence length="199" mass="22606">MDVLTGTTTERVRLIGINTPETVDPRKPVECFGREASQKAHEFLENQKVYLEPDETQDERDKYGRLLRYAWRADGVFYNREIIQQGYAYEYTYFIPYKYQAEFRQAQSYARENKLGLWADNACAAANNLNASSSTASALPSNPNCDIKGNIASDGEKIYHLPSCDYYAKTMINLGQGELYFCSEEGAVAAGWRKAQNCE</sequence>
<feature type="domain" description="TNase-like" evidence="4">
    <location>
        <begin position="1"/>
        <end position="120"/>
    </location>
</feature>
<dbReference type="EMBL" id="MFFU01000054">
    <property type="protein sequence ID" value="OGF15687.1"/>
    <property type="molecule type" value="Genomic_DNA"/>
</dbReference>
<dbReference type="PANTHER" id="PTHR12302:SF3">
    <property type="entry name" value="SERINE_THREONINE-PROTEIN KINASE 31"/>
    <property type="match status" value="1"/>
</dbReference>
<reference evidence="5 6" key="1">
    <citation type="journal article" date="2016" name="Nat. Commun.">
        <title>Thousands of microbial genomes shed light on interconnected biogeochemical processes in an aquifer system.</title>
        <authorList>
            <person name="Anantharaman K."/>
            <person name="Brown C.T."/>
            <person name="Hug L.A."/>
            <person name="Sharon I."/>
            <person name="Castelle C.J."/>
            <person name="Probst A.J."/>
            <person name="Thomas B.C."/>
            <person name="Singh A."/>
            <person name="Wilkins M.J."/>
            <person name="Karaoz U."/>
            <person name="Brodie E.L."/>
            <person name="Williams K.H."/>
            <person name="Hubbard S.S."/>
            <person name="Banfield J.F."/>
        </authorList>
    </citation>
    <scope>NUCLEOTIDE SEQUENCE [LARGE SCALE GENOMIC DNA]</scope>
</reference>
<evidence type="ECO:0000259" key="4">
    <source>
        <dbReference type="PROSITE" id="PS50830"/>
    </source>
</evidence>
<name>A0A1F5RMJ5_9BACT</name>
<dbReference type="PANTHER" id="PTHR12302">
    <property type="entry name" value="EBNA2 BINDING PROTEIN P100"/>
    <property type="match status" value="1"/>
</dbReference>
<dbReference type="SUPFAM" id="SSF50199">
    <property type="entry name" value="Staphylococcal nuclease"/>
    <property type="match status" value="1"/>
</dbReference>
<proteinExistence type="predicted"/>
<protein>
    <recommendedName>
        <fullName evidence="4">TNase-like domain-containing protein</fullName>
    </recommendedName>
</protein>